<organism evidence="2 3">
    <name type="scientific">Achromobacter piechaudii</name>
    <dbReference type="NCBI Taxonomy" id="72556"/>
    <lineage>
        <taxon>Bacteria</taxon>
        <taxon>Pseudomonadati</taxon>
        <taxon>Pseudomonadota</taxon>
        <taxon>Betaproteobacteria</taxon>
        <taxon>Burkholderiales</taxon>
        <taxon>Alcaligenaceae</taxon>
        <taxon>Achromobacter</taxon>
    </lineage>
</organism>
<proteinExistence type="predicted"/>
<name>A0ABM8L2S5_9BURK</name>
<keyword evidence="3" id="KW-1185">Reference proteome</keyword>
<evidence type="ECO:0000313" key="2">
    <source>
        <dbReference type="EMBL" id="CAB3728909.1"/>
    </source>
</evidence>
<gene>
    <name evidence="2" type="ORF">LMG1873_04625</name>
</gene>
<accession>A0ABM8L2S5</accession>
<sequence length="722" mass="79851">MSRLPDDEFEKILDSQINEAAQWQEEQFRDERERNYRYYLGEGAAGPAGRSQAVSWDVYETIESALPYLIEIFLSGENVGEFEPVGVEDEQFAEQATDYINYILLKQNPGFLIFNTWIKDALLSKIGIVRAYWAECEKVTVKEYKGIDEDQLTMLLDTDDAEVTERTSYDDPEDLKMREKAREALNTLAPDVRAKVEAVLSMPVRQVLDVKIQTTRKKGRIYIDNVQPENFVITPRAKTMAGADIVGEMKSMSRSDMREAGYKKKDVDGVQSFGAVIDQEAGIAQVANGEQDYSLVDYISPDDATEEVQVFDGFIRLDYDGDGIAEWRRVVRGGNRTLLNEESEGPDFVVMSPILIPHRLVGMALADSVAPIQDTSTAMMRQYIDSLMLANNPRTAVLDGAVNLDDLLNNRIGGIVRMKSIGAAAPLQTTNVADSALQGIEFMDTRRESRTGITRYNQGLDADSLNKTATGVTKIMSAGDARKKMMARIMAETGVKDLFRLLLRLVTDNQDKPATIRLRNAWVQVDPSPWSPEMDVTIETGQGTGDKSQIIGVLQGILAVQKEAMGTGAPVSTWKNVYNTLSQIVKLAGLKSVDKYFTDPETATQQPTGGTGQDSPEAALAQAQVKAAELTLQGKQLQIQADMQAKQADVEIEKVKLQQAQVQLQIKQAELGLKQADLRIKEQDLQLRAAEASASTELAAREQDRKDIETAASLATPVGMPI</sequence>
<dbReference type="Proteomes" id="UP000494116">
    <property type="component" value="Unassembled WGS sequence"/>
</dbReference>
<dbReference type="EMBL" id="CADIJS010000004">
    <property type="protein sequence ID" value="CAB3728909.1"/>
    <property type="molecule type" value="Genomic_DNA"/>
</dbReference>
<comment type="caution">
    <text evidence="2">The sequence shown here is derived from an EMBL/GenBank/DDBJ whole genome shotgun (WGS) entry which is preliminary data.</text>
</comment>
<dbReference type="RefSeq" id="WP_061306698.1">
    <property type="nucleotide sequence ID" value="NZ_CADIJS010000004.1"/>
</dbReference>
<dbReference type="Pfam" id="PF23899">
    <property type="entry name" value="SU10_portal"/>
    <property type="match status" value="1"/>
</dbReference>
<feature type="region of interest" description="Disordered" evidence="1">
    <location>
        <begin position="691"/>
        <end position="722"/>
    </location>
</feature>
<evidence type="ECO:0000313" key="3">
    <source>
        <dbReference type="Proteomes" id="UP000494116"/>
    </source>
</evidence>
<dbReference type="InterPro" id="IPR056909">
    <property type="entry name" value="SU10_portal"/>
</dbReference>
<evidence type="ECO:0000256" key="1">
    <source>
        <dbReference type="SAM" id="MobiDB-lite"/>
    </source>
</evidence>
<protein>
    <recommendedName>
        <fullName evidence="4">Portal protein</fullName>
    </recommendedName>
</protein>
<evidence type="ECO:0008006" key="4">
    <source>
        <dbReference type="Google" id="ProtNLM"/>
    </source>
</evidence>
<feature type="compositionally biased region" description="Basic and acidic residues" evidence="1">
    <location>
        <begin position="699"/>
        <end position="709"/>
    </location>
</feature>
<reference evidence="2 3" key="1">
    <citation type="submission" date="2020-04" db="EMBL/GenBank/DDBJ databases">
        <authorList>
            <person name="De Canck E."/>
        </authorList>
    </citation>
    <scope>NUCLEOTIDE SEQUENCE [LARGE SCALE GENOMIC DNA]</scope>
    <source>
        <strain evidence="2 3">LMG 1873</strain>
    </source>
</reference>